<dbReference type="EMBL" id="MU006223">
    <property type="protein sequence ID" value="KAF2827885.1"/>
    <property type="molecule type" value="Genomic_DNA"/>
</dbReference>
<dbReference type="Proteomes" id="UP000799424">
    <property type="component" value="Unassembled WGS sequence"/>
</dbReference>
<keyword evidence="3" id="KW-1185">Reference proteome</keyword>
<organism evidence="2 3">
    <name type="scientific">Ophiobolus disseminans</name>
    <dbReference type="NCBI Taxonomy" id="1469910"/>
    <lineage>
        <taxon>Eukaryota</taxon>
        <taxon>Fungi</taxon>
        <taxon>Dikarya</taxon>
        <taxon>Ascomycota</taxon>
        <taxon>Pezizomycotina</taxon>
        <taxon>Dothideomycetes</taxon>
        <taxon>Pleosporomycetidae</taxon>
        <taxon>Pleosporales</taxon>
        <taxon>Pleosporineae</taxon>
        <taxon>Phaeosphaeriaceae</taxon>
        <taxon>Ophiobolus</taxon>
    </lineage>
</organism>
<proteinExistence type="predicted"/>
<name>A0A6A7A5L6_9PLEO</name>
<reference evidence="2" key="1">
    <citation type="journal article" date="2020" name="Stud. Mycol.">
        <title>101 Dothideomycetes genomes: a test case for predicting lifestyles and emergence of pathogens.</title>
        <authorList>
            <person name="Haridas S."/>
            <person name="Albert R."/>
            <person name="Binder M."/>
            <person name="Bloem J."/>
            <person name="Labutti K."/>
            <person name="Salamov A."/>
            <person name="Andreopoulos B."/>
            <person name="Baker S."/>
            <person name="Barry K."/>
            <person name="Bills G."/>
            <person name="Bluhm B."/>
            <person name="Cannon C."/>
            <person name="Castanera R."/>
            <person name="Culley D."/>
            <person name="Daum C."/>
            <person name="Ezra D."/>
            <person name="Gonzalez J."/>
            <person name="Henrissat B."/>
            <person name="Kuo A."/>
            <person name="Liang C."/>
            <person name="Lipzen A."/>
            <person name="Lutzoni F."/>
            <person name="Magnuson J."/>
            <person name="Mondo S."/>
            <person name="Nolan M."/>
            <person name="Ohm R."/>
            <person name="Pangilinan J."/>
            <person name="Park H.-J."/>
            <person name="Ramirez L."/>
            <person name="Alfaro M."/>
            <person name="Sun H."/>
            <person name="Tritt A."/>
            <person name="Yoshinaga Y."/>
            <person name="Zwiers L.-H."/>
            <person name="Turgeon B."/>
            <person name="Goodwin S."/>
            <person name="Spatafora J."/>
            <person name="Crous P."/>
            <person name="Grigoriev I."/>
        </authorList>
    </citation>
    <scope>NUCLEOTIDE SEQUENCE</scope>
    <source>
        <strain evidence="2">CBS 113818</strain>
    </source>
</reference>
<evidence type="ECO:0000313" key="3">
    <source>
        <dbReference type="Proteomes" id="UP000799424"/>
    </source>
</evidence>
<evidence type="ECO:0000256" key="1">
    <source>
        <dbReference type="SAM" id="MobiDB-lite"/>
    </source>
</evidence>
<sequence length="221" mass="25439">MAAEIVTPPKSAHRPGRKVTSGTHDLNLVFSQARVFQDLLHFKHDPDDLDPAVVIVQEYARAIRLLYIEMRWSKLGLSDWHSEMHILLHARASVLMDLDIWDPLDDFFDTYIFEMEAQPLPRTSARARKIIKRGLLRQLHEIAIRELENCHKDLCDLLGDRVSNWRLLDSKLLAFKKKVWTDCEERGRLSLTTASEATEVKENYAFVTAGKTEGGICYVQP</sequence>
<gene>
    <name evidence="2" type="ORF">CC86DRAFT_369101</name>
</gene>
<evidence type="ECO:0000313" key="2">
    <source>
        <dbReference type="EMBL" id="KAF2827885.1"/>
    </source>
</evidence>
<dbReference type="OrthoDB" id="3782170at2759"/>
<accession>A0A6A7A5L6</accession>
<dbReference type="AlphaFoldDB" id="A0A6A7A5L6"/>
<protein>
    <submittedName>
        <fullName evidence="2">Uncharacterized protein</fullName>
    </submittedName>
</protein>
<feature type="region of interest" description="Disordered" evidence="1">
    <location>
        <begin position="1"/>
        <end position="20"/>
    </location>
</feature>